<accession>A0A167QU50</accession>
<gene>
    <name evidence="1" type="ORF">CALVIDRAFT_533887</name>
</gene>
<evidence type="ECO:0000313" key="2">
    <source>
        <dbReference type="Proteomes" id="UP000076738"/>
    </source>
</evidence>
<name>A0A167QU50_CALVF</name>
<proteinExistence type="predicted"/>
<organism evidence="1 2">
    <name type="scientific">Calocera viscosa (strain TUFC12733)</name>
    <dbReference type="NCBI Taxonomy" id="1330018"/>
    <lineage>
        <taxon>Eukaryota</taxon>
        <taxon>Fungi</taxon>
        <taxon>Dikarya</taxon>
        <taxon>Basidiomycota</taxon>
        <taxon>Agaricomycotina</taxon>
        <taxon>Dacrymycetes</taxon>
        <taxon>Dacrymycetales</taxon>
        <taxon>Dacrymycetaceae</taxon>
        <taxon>Calocera</taxon>
    </lineage>
</organism>
<evidence type="ECO:0000313" key="1">
    <source>
        <dbReference type="EMBL" id="KZP00242.1"/>
    </source>
</evidence>
<reference evidence="1 2" key="1">
    <citation type="journal article" date="2016" name="Mol. Biol. Evol.">
        <title>Comparative Genomics of Early-Diverging Mushroom-Forming Fungi Provides Insights into the Origins of Lignocellulose Decay Capabilities.</title>
        <authorList>
            <person name="Nagy L.G."/>
            <person name="Riley R."/>
            <person name="Tritt A."/>
            <person name="Adam C."/>
            <person name="Daum C."/>
            <person name="Floudas D."/>
            <person name="Sun H."/>
            <person name="Yadav J.S."/>
            <person name="Pangilinan J."/>
            <person name="Larsson K.H."/>
            <person name="Matsuura K."/>
            <person name="Barry K."/>
            <person name="Labutti K."/>
            <person name="Kuo R."/>
            <person name="Ohm R.A."/>
            <person name="Bhattacharya S.S."/>
            <person name="Shirouzu T."/>
            <person name="Yoshinaga Y."/>
            <person name="Martin F.M."/>
            <person name="Grigoriev I.V."/>
            <person name="Hibbett D.S."/>
        </authorList>
    </citation>
    <scope>NUCLEOTIDE SEQUENCE [LARGE SCALE GENOMIC DNA]</scope>
    <source>
        <strain evidence="1 2">TUFC12733</strain>
    </source>
</reference>
<sequence>MQAFADGLINMIPTQGSVVQSGQAMLDVSVTNAITVYNVACTPVFPIIGQICVNLPI</sequence>
<dbReference type="AlphaFoldDB" id="A0A167QU50"/>
<keyword evidence="2" id="KW-1185">Reference proteome</keyword>
<dbReference type="EMBL" id="KV417270">
    <property type="protein sequence ID" value="KZP00242.1"/>
    <property type="molecule type" value="Genomic_DNA"/>
</dbReference>
<dbReference type="Proteomes" id="UP000076738">
    <property type="component" value="Unassembled WGS sequence"/>
</dbReference>
<protein>
    <submittedName>
        <fullName evidence="1">Uncharacterized protein</fullName>
    </submittedName>
</protein>